<name>A0ABP8YQF6_9MICO</name>
<keyword evidence="5" id="KW-0560">Oxidoreductase</keyword>
<dbReference type="PIRSF" id="PIRSF000190">
    <property type="entry name" value="Pyd_amn-ph_oxd"/>
    <property type="match status" value="1"/>
</dbReference>
<evidence type="ECO:0000256" key="5">
    <source>
        <dbReference type="ARBA" id="ARBA00023002"/>
    </source>
</evidence>
<dbReference type="SUPFAM" id="SSF50475">
    <property type="entry name" value="FMN-binding split barrel"/>
    <property type="match status" value="1"/>
</dbReference>
<proteinExistence type="inferred from homology"/>
<dbReference type="Pfam" id="PF10590">
    <property type="entry name" value="PNP_phzG_C"/>
    <property type="match status" value="1"/>
</dbReference>
<evidence type="ECO:0000313" key="8">
    <source>
        <dbReference type="EMBL" id="GAA4734641.1"/>
    </source>
</evidence>
<dbReference type="EMBL" id="BAABID010000017">
    <property type="protein sequence ID" value="GAA4734641.1"/>
    <property type="molecule type" value="Genomic_DNA"/>
</dbReference>
<comment type="similarity">
    <text evidence="2">Belongs to the pyridoxamine 5'-phosphate oxidase family.</text>
</comment>
<dbReference type="InterPro" id="IPR019576">
    <property type="entry name" value="Pyridoxamine_oxidase_dimer_C"/>
</dbReference>
<dbReference type="PANTHER" id="PTHR10851">
    <property type="entry name" value="PYRIDOXINE-5-PHOSPHATE OXIDASE"/>
    <property type="match status" value="1"/>
</dbReference>
<dbReference type="PANTHER" id="PTHR10851:SF0">
    <property type="entry name" value="PYRIDOXINE-5'-PHOSPHATE OXIDASE"/>
    <property type="match status" value="1"/>
</dbReference>
<dbReference type="InterPro" id="IPR000659">
    <property type="entry name" value="Pyridox_Oxase"/>
</dbReference>
<keyword evidence="4" id="KW-0288">FMN</keyword>
<evidence type="ECO:0000256" key="2">
    <source>
        <dbReference type="ARBA" id="ARBA00007301"/>
    </source>
</evidence>
<feature type="domain" description="Pyridoxamine 5'-phosphate oxidase N-terminal" evidence="6">
    <location>
        <begin position="45"/>
        <end position="168"/>
    </location>
</feature>
<evidence type="ECO:0000256" key="4">
    <source>
        <dbReference type="ARBA" id="ARBA00022643"/>
    </source>
</evidence>
<evidence type="ECO:0000256" key="1">
    <source>
        <dbReference type="ARBA" id="ARBA00001917"/>
    </source>
</evidence>
<dbReference type="Pfam" id="PF01243">
    <property type="entry name" value="PNPOx_N"/>
    <property type="match status" value="1"/>
</dbReference>
<accession>A0ABP8YQF6</accession>
<comment type="caution">
    <text evidence="8">The sequence shown here is derived from an EMBL/GenBank/DDBJ whole genome shotgun (WGS) entry which is preliminary data.</text>
</comment>
<dbReference type="NCBIfam" id="NF004231">
    <property type="entry name" value="PRK05679.1"/>
    <property type="match status" value="1"/>
</dbReference>
<feature type="domain" description="Pyridoxine 5'-phosphate oxidase dimerisation C-terminal" evidence="7">
    <location>
        <begin position="179"/>
        <end position="232"/>
    </location>
</feature>
<dbReference type="InterPro" id="IPR011576">
    <property type="entry name" value="Pyridox_Oxase_N"/>
</dbReference>
<gene>
    <name evidence="8" type="ORF">GCM10023216_29130</name>
</gene>
<reference evidence="9" key="1">
    <citation type="journal article" date="2019" name="Int. J. Syst. Evol. Microbiol.">
        <title>The Global Catalogue of Microorganisms (GCM) 10K type strain sequencing project: providing services to taxonomists for standard genome sequencing and annotation.</title>
        <authorList>
            <consortium name="The Broad Institute Genomics Platform"/>
            <consortium name="The Broad Institute Genome Sequencing Center for Infectious Disease"/>
            <person name="Wu L."/>
            <person name="Ma J."/>
        </authorList>
    </citation>
    <scope>NUCLEOTIDE SEQUENCE [LARGE SCALE GENOMIC DNA]</scope>
    <source>
        <strain evidence="9">JCM 18063</strain>
    </source>
</reference>
<dbReference type="RefSeq" id="WP_172153176.1">
    <property type="nucleotide sequence ID" value="NZ_BAABID010000017.1"/>
</dbReference>
<organism evidence="8 9">
    <name type="scientific">Isoptericola chiayiensis</name>
    <dbReference type="NCBI Taxonomy" id="579446"/>
    <lineage>
        <taxon>Bacteria</taxon>
        <taxon>Bacillati</taxon>
        <taxon>Actinomycetota</taxon>
        <taxon>Actinomycetes</taxon>
        <taxon>Micrococcales</taxon>
        <taxon>Promicromonosporaceae</taxon>
        <taxon>Isoptericola</taxon>
    </lineage>
</organism>
<evidence type="ECO:0000313" key="9">
    <source>
        <dbReference type="Proteomes" id="UP001500956"/>
    </source>
</evidence>
<sequence length="232" mass="24974">MTTFRERLRALPVLPDGLEGWQVDDVAALPPDPHELFARWFEDAVARGAIAPQAMTLSTADAEGTVSARTVILKDLDDAGWWFAGHATSPKAQDLQANPRAALTFLWRETGRQVRVAGAVTSRPDVGAADFRARPDASRATGLVGHQSEELGSLAEHRAAWAAALEQVRADPELVAPTWTAWCLEPREVEFWGSGAGTGQTRMRYRRAADAGAPGAGAGSTQGGWQRALLWP</sequence>
<protein>
    <submittedName>
        <fullName evidence="8">Pyridoxal 5'-phosphate synthase</fullName>
    </submittedName>
</protein>
<dbReference type="Gene3D" id="2.30.110.10">
    <property type="entry name" value="Electron Transport, Fmn-binding Protein, Chain A"/>
    <property type="match status" value="1"/>
</dbReference>
<comment type="cofactor">
    <cofactor evidence="1">
        <name>FMN</name>
        <dbReference type="ChEBI" id="CHEBI:58210"/>
    </cofactor>
</comment>
<evidence type="ECO:0000259" key="7">
    <source>
        <dbReference type="Pfam" id="PF10590"/>
    </source>
</evidence>
<evidence type="ECO:0000259" key="6">
    <source>
        <dbReference type="Pfam" id="PF01243"/>
    </source>
</evidence>
<dbReference type="Proteomes" id="UP001500956">
    <property type="component" value="Unassembled WGS sequence"/>
</dbReference>
<keyword evidence="9" id="KW-1185">Reference proteome</keyword>
<dbReference type="InterPro" id="IPR012349">
    <property type="entry name" value="Split_barrel_FMN-bd"/>
</dbReference>
<keyword evidence="3" id="KW-0285">Flavoprotein</keyword>
<evidence type="ECO:0000256" key="3">
    <source>
        <dbReference type="ARBA" id="ARBA00022630"/>
    </source>
</evidence>